<dbReference type="PRINTS" id="PR00081">
    <property type="entry name" value="GDHRDH"/>
</dbReference>
<dbReference type="PANTHER" id="PTHR42879">
    <property type="entry name" value="3-OXOACYL-(ACYL-CARRIER-PROTEIN) REDUCTASE"/>
    <property type="match status" value="1"/>
</dbReference>
<dbReference type="Pfam" id="PF13561">
    <property type="entry name" value="adh_short_C2"/>
    <property type="match status" value="1"/>
</dbReference>
<organism evidence="2 3">
    <name type="scientific">Alsobacter ponti</name>
    <dbReference type="NCBI Taxonomy" id="2962936"/>
    <lineage>
        <taxon>Bacteria</taxon>
        <taxon>Pseudomonadati</taxon>
        <taxon>Pseudomonadota</taxon>
        <taxon>Alphaproteobacteria</taxon>
        <taxon>Hyphomicrobiales</taxon>
        <taxon>Alsobacteraceae</taxon>
        <taxon>Alsobacter</taxon>
    </lineage>
</organism>
<name>A0ABT1LAR6_9HYPH</name>
<protein>
    <submittedName>
        <fullName evidence="2">SDR family oxidoreductase</fullName>
    </submittedName>
</protein>
<comment type="caution">
    <text evidence="2">The sequence shown here is derived from an EMBL/GenBank/DDBJ whole genome shotgun (WGS) entry which is preliminary data.</text>
</comment>
<dbReference type="InterPro" id="IPR036291">
    <property type="entry name" value="NAD(P)-bd_dom_sf"/>
</dbReference>
<gene>
    <name evidence="2" type="ORF">NK718_08570</name>
</gene>
<dbReference type="Gene3D" id="3.40.50.720">
    <property type="entry name" value="NAD(P)-binding Rossmann-like Domain"/>
    <property type="match status" value="1"/>
</dbReference>
<keyword evidence="3" id="KW-1185">Reference proteome</keyword>
<dbReference type="InterPro" id="IPR002347">
    <property type="entry name" value="SDR_fam"/>
</dbReference>
<dbReference type="SUPFAM" id="SSF51735">
    <property type="entry name" value="NAD(P)-binding Rossmann-fold domains"/>
    <property type="match status" value="1"/>
</dbReference>
<accession>A0ABT1LAR6</accession>
<evidence type="ECO:0000313" key="2">
    <source>
        <dbReference type="EMBL" id="MCP8938566.1"/>
    </source>
</evidence>
<sequence>MSDATRRRFDLGGRVALVTGSSRGIGRAIALGLAEAGATVAVHYVGRREAAEAAAAAIRAEGGTAETFQADLADEAAARALVDAVTARLGAPDILVLNASAEHRHAWDAMPAADFDEEIAVNLRTPLALMAAARPAMSRRGWGRILMIGSIQSARPNPRLAVYAALKSASANLARNLAAQLGPEGITVNVLSPGAIATERNEAVLADPAYRQRVEARIPLGRVGTPEDCVGAALLLCSDAGGYITGSELYVDGGWNAA</sequence>
<evidence type="ECO:0000256" key="1">
    <source>
        <dbReference type="ARBA" id="ARBA00006484"/>
    </source>
</evidence>
<dbReference type="RefSeq" id="WP_254740622.1">
    <property type="nucleotide sequence ID" value="NZ_JANCLU010000006.1"/>
</dbReference>
<evidence type="ECO:0000313" key="3">
    <source>
        <dbReference type="Proteomes" id="UP001205890"/>
    </source>
</evidence>
<dbReference type="Proteomes" id="UP001205890">
    <property type="component" value="Unassembled WGS sequence"/>
</dbReference>
<comment type="similarity">
    <text evidence="1">Belongs to the short-chain dehydrogenases/reductases (SDR) family.</text>
</comment>
<proteinExistence type="inferred from homology"/>
<dbReference type="EMBL" id="JANCLU010000006">
    <property type="protein sequence ID" value="MCP8938566.1"/>
    <property type="molecule type" value="Genomic_DNA"/>
</dbReference>
<reference evidence="2 3" key="1">
    <citation type="submission" date="2022-07" db="EMBL/GenBank/DDBJ databases">
        <authorList>
            <person name="Li W.-J."/>
            <person name="Deng Q.-Q."/>
        </authorList>
    </citation>
    <scope>NUCLEOTIDE SEQUENCE [LARGE SCALE GENOMIC DNA]</scope>
    <source>
        <strain evidence="2 3">SYSU M60028</strain>
    </source>
</reference>
<dbReference type="InterPro" id="IPR050259">
    <property type="entry name" value="SDR"/>
</dbReference>